<keyword evidence="3" id="KW-1185">Reference proteome</keyword>
<name>A0AAV5KST9_9ROSI</name>
<feature type="transmembrane region" description="Helical" evidence="1">
    <location>
        <begin position="15"/>
        <end position="34"/>
    </location>
</feature>
<dbReference type="Proteomes" id="UP001054252">
    <property type="component" value="Unassembled WGS sequence"/>
</dbReference>
<dbReference type="EMBL" id="BPVZ01000076">
    <property type="protein sequence ID" value="GKV27700.1"/>
    <property type="molecule type" value="Genomic_DNA"/>
</dbReference>
<dbReference type="AlphaFoldDB" id="A0AAV5KST9"/>
<keyword evidence="1" id="KW-1133">Transmembrane helix</keyword>
<organism evidence="2 3">
    <name type="scientific">Rubroshorea leprosula</name>
    <dbReference type="NCBI Taxonomy" id="152421"/>
    <lineage>
        <taxon>Eukaryota</taxon>
        <taxon>Viridiplantae</taxon>
        <taxon>Streptophyta</taxon>
        <taxon>Embryophyta</taxon>
        <taxon>Tracheophyta</taxon>
        <taxon>Spermatophyta</taxon>
        <taxon>Magnoliopsida</taxon>
        <taxon>eudicotyledons</taxon>
        <taxon>Gunneridae</taxon>
        <taxon>Pentapetalae</taxon>
        <taxon>rosids</taxon>
        <taxon>malvids</taxon>
        <taxon>Malvales</taxon>
        <taxon>Dipterocarpaceae</taxon>
        <taxon>Rubroshorea</taxon>
    </lineage>
</organism>
<evidence type="ECO:0000313" key="3">
    <source>
        <dbReference type="Proteomes" id="UP001054252"/>
    </source>
</evidence>
<sequence>MTKVMENIHYFQECVERIMVVLIVLSLFSTICHFQKSILTMSSAFSF</sequence>
<gene>
    <name evidence="2" type="ORF">SLEP1_g36837</name>
</gene>
<keyword evidence="1" id="KW-0472">Membrane</keyword>
<evidence type="ECO:0000256" key="1">
    <source>
        <dbReference type="SAM" id="Phobius"/>
    </source>
</evidence>
<evidence type="ECO:0000313" key="2">
    <source>
        <dbReference type="EMBL" id="GKV27700.1"/>
    </source>
</evidence>
<accession>A0AAV5KST9</accession>
<protein>
    <submittedName>
        <fullName evidence="2">Uncharacterized protein</fullName>
    </submittedName>
</protein>
<reference evidence="2 3" key="1">
    <citation type="journal article" date="2021" name="Commun. Biol.">
        <title>The genome of Shorea leprosula (Dipterocarpaceae) highlights the ecological relevance of drought in aseasonal tropical rainforests.</title>
        <authorList>
            <person name="Ng K.K.S."/>
            <person name="Kobayashi M.J."/>
            <person name="Fawcett J.A."/>
            <person name="Hatakeyama M."/>
            <person name="Paape T."/>
            <person name="Ng C.H."/>
            <person name="Ang C.C."/>
            <person name="Tnah L.H."/>
            <person name="Lee C.T."/>
            <person name="Nishiyama T."/>
            <person name="Sese J."/>
            <person name="O'Brien M.J."/>
            <person name="Copetti D."/>
            <person name="Mohd Noor M.I."/>
            <person name="Ong R.C."/>
            <person name="Putra M."/>
            <person name="Sireger I.Z."/>
            <person name="Indrioko S."/>
            <person name="Kosugi Y."/>
            <person name="Izuno A."/>
            <person name="Isagi Y."/>
            <person name="Lee S.L."/>
            <person name="Shimizu K.K."/>
        </authorList>
    </citation>
    <scope>NUCLEOTIDE SEQUENCE [LARGE SCALE GENOMIC DNA]</scope>
    <source>
        <strain evidence="2">214</strain>
    </source>
</reference>
<keyword evidence="1" id="KW-0812">Transmembrane</keyword>
<comment type="caution">
    <text evidence="2">The sequence shown here is derived from an EMBL/GenBank/DDBJ whole genome shotgun (WGS) entry which is preliminary data.</text>
</comment>
<proteinExistence type="predicted"/>